<dbReference type="InterPro" id="IPR008978">
    <property type="entry name" value="HSP20-like_chaperone"/>
</dbReference>
<gene>
    <name evidence="4" type="ORF">ACFQGD_24030</name>
</gene>
<protein>
    <submittedName>
        <fullName evidence="4">Hsp20/alpha crystallin family protein</fullName>
    </submittedName>
</protein>
<evidence type="ECO:0000259" key="3">
    <source>
        <dbReference type="PROSITE" id="PS01031"/>
    </source>
</evidence>
<dbReference type="PROSITE" id="PS01031">
    <property type="entry name" value="SHSP"/>
    <property type="match status" value="1"/>
</dbReference>
<dbReference type="PANTHER" id="PTHR11527">
    <property type="entry name" value="HEAT-SHOCK PROTEIN 20 FAMILY MEMBER"/>
    <property type="match status" value="1"/>
</dbReference>
<dbReference type="InterPro" id="IPR002068">
    <property type="entry name" value="A-crystallin/Hsp20_dom"/>
</dbReference>
<dbReference type="EMBL" id="JBHSXX010000001">
    <property type="protein sequence ID" value="MFC6870210.1"/>
    <property type="molecule type" value="Genomic_DNA"/>
</dbReference>
<comment type="caution">
    <text evidence="4">The sequence shown here is derived from an EMBL/GenBank/DDBJ whole genome shotgun (WGS) entry which is preliminary data.</text>
</comment>
<evidence type="ECO:0000313" key="4">
    <source>
        <dbReference type="EMBL" id="MFC6870210.1"/>
    </source>
</evidence>
<dbReference type="CDD" id="cd06464">
    <property type="entry name" value="ACD_sHsps-like"/>
    <property type="match status" value="1"/>
</dbReference>
<dbReference type="Gene3D" id="2.60.40.790">
    <property type="match status" value="1"/>
</dbReference>
<accession>A0ABW2C7D3</accession>
<dbReference type="InterPro" id="IPR031107">
    <property type="entry name" value="Small_HSP"/>
</dbReference>
<dbReference type="Proteomes" id="UP001596337">
    <property type="component" value="Unassembled WGS sequence"/>
</dbReference>
<keyword evidence="5" id="KW-1185">Reference proteome</keyword>
<dbReference type="RefSeq" id="WP_345400194.1">
    <property type="nucleotide sequence ID" value="NZ_BAABLA010000098.1"/>
</dbReference>
<dbReference type="Pfam" id="PF00011">
    <property type="entry name" value="HSP20"/>
    <property type="match status" value="1"/>
</dbReference>
<reference evidence="5" key="1">
    <citation type="journal article" date="2019" name="Int. J. Syst. Evol. Microbiol.">
        <title>The Global Catalogue of Microorganisms (GCM) 10K type strain sequencing project: providing services to taxonomists for standard genome sequencing and annotation.</title>
        <authorList>
            <consortium name="The Broad Institute Genomics Platform"/>
            <consortium name="The Broad Institute Genome Sequencing Center for Infectious Disease"/>
            <person name="Wu L."/>
            <person name="Ma J."/>
        </authorList>
    </citation>
    <scope>NUCLEOTIDE SEQUENCE [LARGE SCALE GENOMIC DNA]</scope>
    <source>
        <strain evidence="5">KCTC 32255</strain>
    </source>
</reference>
<organism evidence="4 5">
    <name type="scientific">Haloechinothrix salitolerans</name>
    <dbReference type="NCBI Taxonomy" id="926830"/>
    <lineage>
        <taxon>Bacteria</taxon>
        <taxon>Bacillati</taxon>
        <taxon>Actinomycetota</taxon>
        <taxon>Actinomycetes</taxon>
        <taxon>Pseudonocardiales</taxon>
        <taxon>Pseudonocardiaceae</taxon>
        <taxon>Haloechinothrix</taxon>
    </lineage>
</organism>
<evidence type="ECO:0000256" key="1">
    <source>
        <dbReference type="PROSITE-ProRule" id="PRU00285"/>
    </source>
</evidence>
<comment type="similarity">
    <text evidence="1 2">Belongs to the small heat shock protein (HSP20) family.</text>
</comment>
<proteinExistence type="inferred from homology"/>
<dbReference type="SUPFAM" id="SSF49764">
    <property type="entry name" value="HSP20-like chaperones"/>
    <property type="match status" value="1"/>
</dbReference>
<feature type="domain" description="SHSP" evidence="3">
    <location>
        <begin position="26"/>
        <end position="137"/>
    </location>
</feature>
<evidence type="ECO:0000313" key="5">
    <source>
        <dbReference type="Proteomes" id="UP001596337"/>
    </source>
</evidence>
<evidence type="ECO:0000256" key="2">
    <source>
        <dbReference type="RuleBase" id="RU003616"/>
    </source>
</evidence>
<name>A0ABW2C7D3_9PSEU</name>
<sequence length="144" mass="16080">MATLMRTDPFREFDRLTQQFLGYTGTSARPAVMPMDAYRTGDEYVVRLDLPGVTPDSIDLDVERNVLTVKAERKADYGEDTDVQVAERPRGVFSRELFLGDTLDADNIKADYDAGVLTIRIPVAEKAKPRKIEVGGADRKKINA</sequence>